<dbReference type="Proteomes" id="UP001596408">
    <property type="component" value="Unassembled WGS sequence"/>
</dbReference>
<dbReference type="AlphaFoldDB" id="A0ABD5TSH0"/>
<dbReference type="RefSeq" id="WP_379691896.1">
    <property type="nucleotide sequence ID" value="NZ_JBHSXH010000002.1"/>
</dbReference>
<keyword evidence="2" id="KW-1185">Reference proteome</keyword>
<evidence type="ECO:0000313" key="2">
    <source>
        <dbReference type="Proteomes" id="UP001596408"/>
    </source>
</evidence>
<comment type="caution">
    <text evidence="1">The sequence shown here is derived from an EMBL/GenBank/DDBJ whole genome shotgun (WGS) entry which is preliminary data.</text>
</comment>
<sequence length="122" mass="14056">MTRRTRRSLEKAVEGLEPDVPDKLDGRDIYRWFQALDEEGTDAGRPPEFFGRDREWTSEVQDLHDTIIERYPSFTHISPAEAFALSYMPDEVTDTVLELLIRDPPDAFAEKYQGPLGPDLDD</sequence>
<accession>A0ABD5TSH0</accession>
<name>A0ABD5TSH0_9EURY</name>
<dbReference type="EMBL" id="JBHSXH010000002">
    <property type="protein sequence ID" value="MFC6823464.1"/>
    <property type="molecule type" value="Genomic_DNA"/>
</dbReference>
<reference evidence="1 2" key="1">
    <citation type="journal article" date="2019" name="Int. J. Syst. Evol. Microbiol.">
        <title>The Global Catalogue of Microorganisms (GCM) 10K type strain sequencing project: providing services to taxonomists for standard genome sequencing and annotation.</title>
        <authorList>
            <consortium name="The Broad Institute Genomics Platform"/>
            <consortium name="The Broad Institute Genome Sequencing Center for Infectious Disease"/>
            <person name="Wu L."/>
            <person name="Ma J."/>
        </authorList>
    </citation>
    <scope>NUCLEOTIDE SEQUENCE [LARGE SCALE GENOMIC DNA]</scope>
    <source>
        <strain evidence="1 2">YIM 94188</strain>
    </source>
</reference>
<protein>
    <submittedName>
        <fullName evidence="1">Uncharacterized protein</fullName>
    </submittedName>
</protein>
<organism evidence="1 2">
    <name type="scientific">Halopelagius fulvigenes</name>
    <dbReference type="NCBI Taxonomy" id="1198324"/>
    <lineage>
        <taxon>Archaea</taxon>
        <taxon>Methanobacteriati</taxon>
        <taxon>Methanobacteriota</taxon>
        <taxon>Stenosarchaea group</taxon>
        <taxon>Halobacteria</taxon>
        <taxon>Halobacteriales</taxon>
        <taxon>Haloferacaceae</taxon>
    </lineage>
</organism>
<proteinExistence type="predicted"/>
<evidence type="ECO:0000313" key="1">
    <source>
        <dbReference type="EMBL" id="MFC6823464.1"/>
    </source>
</evidence>
<gene>
    <name evidence="1" type="ORF">ACFQEV_00370</name>
</gene>